<evidence type="ECO:0000256" key="2">
    <source>
        <dbReference type="ARBA" id="ARBA00022490"/>
    </source>
</evidence>
<dbReference type="GO" id="GO:0000049">
    <property type="term" value="F:tRNA binding"/>
    <property type="evidence" value="ECO:0007669"/>
    <property type="project" value="InterPro"/>
</dbReference>
<keyword evidence="8 12" id="KW-0648">Protein biosynthesis</keyword>
<dbReference type="EMBL" id="FOBS01000011">
    <property type="protein sequence ID" value="SEM33951.1"/>
    <property type="molecule type" value="Genomic_DNA"/>
</dbReference>
<evidence type="ECO:0000313" key="16">
    <source>
        <dbReference type="EMBL" id="SEM33951.1"/>
    </source>
</evidence>
<feature type="binding site" evidence="12">
    <location>
        <position position="563"/>
    </location>
    <ligand>
        <name>L-isoleucyl-5'-AMP</name>
        <dbReference type="ChEBI" id="CHEBI:178002"/>
    </ligand>
</feature>
<comment type="similarity">
    <text evidence="1 12">Belongs to the class-I aminoacyl-tRNA synthetase family. IleS type 1 subfamily.</text>
</comment>
<accession>A0A1H7XJL5</accession>
<feature type="domain" description="Zinc finger FPG/IleRS-type" evidence="14">
    <location>
        <begin position="901"/>
        <end position="929"/>
    </location>
</feature>
<keyword evidence="4 12" id="KW-0479">Metal-binding</keyword>
<sequence length="933" mass="106205">MDYKDSLNLPKTDFPMKANLAKKEPEQLKKWDEIRIYDRIREASQGHESYILHDGPPYANGNIHLGTALNKIIKDIVIKSKTMIGFDCVYVPGWDCHGLPIEHQVDKELGEKKAELSQTEKRRLCRVYADKYVGIQREQFVRLGVFGEWDHPYLTMSYDYEATTVEEFGKLYLNGAVYKGKKPVYWCASCKTALAEAEVEYADHTTPSIYVKFPMISDIAAVRPKLTGQKVSIVIWTTTPWTIPANLAIALHEEFEYVAVKFEEDVLIFAKEMLDYCIDAFGYRGKSYEILDEFPGAVLEGQKARHPLIDRESLVILAPFVTLDAGTGCVHIAPGHGQEDYEIGMKYGLDNYAPVDADGRFTPDVADFAGEFVFDANDSVNRKLKEVGALLGLVDIEHSYPHCWRCKNPIIFRSTEQWFISMEKNDLRKKALEAVESVRWIPSWGRDRIYGMIENRPDWCISRQRLWGVPITMFYCESCGAHLMNSEIMNHLVGLVRKFGADVWFEREAADLLPPGIVCPECQGKEFRKETNILDVWFDSGVSHAAVLEQWPNLRSPSDMYLEGSDQHRGWFHSSLLESVGTRSRAPYRNVLTHGFVVDGEGKKMSKSVGNVIESQQVIDAYGAEILRLWVASADYTDDIRISDEILKRLVEAYRRIRNTSRFILGNLYDFDVASNSLPYSEMEPMDRWALHRLQELIQKVRTAYENFQFHGVFSSLYNFCTVDLSSLYLDVLKDRLYTSKTDSRQRRSAQTAMFAITSALTRLLAPILTFTAEEIWAALPAYEGKAESVHLAQFPEVDAASMDSNLADTWARLISLKSEISKVIEIARKNKVIGHSLDAFIELAPPENLKAFLEEHLEELRSLLIVSQMRIVPIAEIAEPNPCPGTDFEGLMIGVTRAKGFKCNRCWMYSESVGMDPEHPEVCDRCLTNLKA</sequence>
<dbReference type="GO" id="GO:0006428">
    <property type="term" value="P:isoleucyl-tRNA aminoacylation"/>
    <property type="evidence" value="ECO:0007669"/>
    <property type="project" value="UniProtKB-UniRule"/>
</dbReference>
<dbReference type="GO" id="GO:0002161">
    <property type="term" value="F:aminoacyl-tRNA deacylase activity"/>
    <property type="evidence" value="ECO:0007669"/>
    <property type="project" value="InterPro"/>
</dbReference>
<feature type="binding site" evidence="12">
    <location>
        <position position="927"/>
    </location>
    <ligand>
        <name>Zn(2+)</name>
        <dbReference type="ChEBI" id="CHEBI:29105"/>
    </ligand>
</feature>
<dbReference type="InterPro" id="IPR013155">
    <property type="entry name" value="M/V/L/I-tRNA-synth_anticd-bd"/>
</dbReference>
<evidence type="ECO:0000313" key="17">
    <source>
        <dbReference type="Proteomes" id="UP000198744"/>
    </source>
</evidence>
<dbReference type="HAMAP" id="MF_02002">
    <property type="entry name" value="Ile_tRNA_synth_type1"/>
    <property type="match status" value="1"/>
</dbReference>
<comment type="catalytic activity">
    <reaction evidence="11 12">
        <text>tRNA(Ile) + L-isoleucine + ATP = L-isoleucyl-tRNA(Ile) + AMP + diphosphate</text>
        <dbReference type="Rhea" id="RHEA:11060"/>
        <dbReference type="Rhea" id="RHEA-COMP:9666"/>
        <dbReference type="Rhea" id="RHEA-COMP:9695"/>
        <dbReference type="ChEBI" id="CHEBI:30616"/>
        <dbReference type="ChEBI" id="CHEBI:33019"/>
        <dbReference type="ChEBI" id="CHEBI:58045"/>
        <dbReference type="ChEBI" id="CHEBI:78442"/>
        <dbReference type="ChEBI" id="CHEBI:78528"/>
        <dbReference type="ChEBI" id="CHEBI:456215"/>
        <dbReference type="EC" id="6.1.1.5"/>
    </reaction>
</comment>
<keyword evidence="7 12" id="KW-0067">ATP-binding</keyword>
<dbReference type="NCBIfam" id="TIGR00392">
    <property type="entry name" value="ileS"/>
    <property type="match status" value="1"/>
</dbReference>
<evidence type="ECO:0000259" key="13">
    <source>
        <dbReference type="Pfam" id="PF00133"/>
    </source>
</evidence>
<gene>
    <name evidence="12" type="primary">ileS</name>
    <name evidence="16" type="ORF">SAMN04489760_1114</name>
</gene>
<feature type="binding site" evidence="12">
    <location>
        <position position="907"/>
    </location>
    <ligand>
        <name>Zn(2+)</name>
        <dbReference type="ChEBI" id="CHEBI:29105"/>
    </ligand>
</feature>
<evidence type="ECO:0000256" key="3">
    <source>
        <dbReference type="ARBA" id="ARBA00022598"/>
    </source>
</evidence>
<dbReference type="InterPro" id="IPR001412">
    <property type="entry name" value="aa-tRNA-synth_I_CS"/>
</dbReference>
<comment type="subcellular location">
    <subcellularLocation>
        <location evidence="12">Cytoplasm</location>
    </subcellularLocation>
</comment>
<dbReference type="EC" id="6.1.1.5" evidence="12"/>
<evidence type="ECO:0000256" key="6">
    <source>
        <dbReference type="ARBA" id="ARBA00022833"/>
    </source>
</evidence>
<dbReference type="GO" id="GO:0008270">
    <property type="term" value="F:zinc ion binding"/>
    <property type="evidence" value="ECO:0007669"/>
    <property type="project" value="UniProtKB-UniRule"/>
</dbReference>
<dbReference type="InterPro" id="IPR009008">
    <property type="entry name" value="Val/Leu/Ile-tRNA-synth_edit"/>
</dbReference>
<dbReference type="Proteomes" id="UP000198744">
    <property type="component" value="Unassembled WGS sequence"/>
</dbReference>
<evidence type="ECO:0000259" key="15">
    <source>
        <dbReference type="Pfam" id="PF08264"/>
    </source>
</evidence>
<dbReference type="InterPro" id="IPR050081">
    <property type="entry name" value="Ile-tRNA_ligase"/>
</dbReference>
<dbReference type="InterPro" id="IPR033708">
    <property type="entry name" value="Anticodon_Ile_BEm"/>
</dbReference>
<dbReference type="InterPro" id="IPR023585">
    <property type="entry name" value="Ile-tRNA-ligase_type1"/>
</dbReference>
<dbReference type="InterPro" id="IPR010663">
    <property type="entry name" value="Znf_FPG/IleRS"/>
</dbReference>
<evidence type="ECO:0000256" key="1">
    <source>
        <dbReference type="ARBA" id="ARBA00006887"/>
    </source>
</evidence>
<evidence type="ECO:0000256" key="12">
    <source>
        <dbReference type="HAMAP-Rule" id="MF_02002"/>
    </source>
</evidence>
<keyword evidence="5 12" id="KW-0547">Nucleotide-binding</keyword>
<feature type="binding site" evidence="12">
    <location>
        <position position="904"/>
    </location>
    <ligand>
        <name>Zn(2+)</name>
        <dbReference type="ChEBI" id="CHEBI:29105"/>
    </ligand>
</feature>
<evidence type="ECO:0000256" key="7">
    <source>
        <dbReference type="ARBA" id="ARBA00022840"/>
    </source>
</evidence>
<comment type="cofactor">
    <cofactor evidence="12">
        <name>Zn(2+)</name>
        <dbReference type="ChEBI" id="CHEBI:29105"/>
    </cofactor>
    <text evidence="12">Binds 1 zinc ion per subunit.</text>
</comment>
<keyword evidence="3 12" id="KW-0436">Ligase</keyword>
<dbReference type="Gene3D" id="1.10.730.20">
    <property type="match status" value="1"/>
</dbReference>
<feature type="domain" description="Methionyl/Valyl/Leucyl/Isoleucyl-tRNA synthetase anticodon-binding" evidence="15">
    <location>
        <begin position="687"/>
        <end position="842"/>
    </location>
</feature>
<name>A0A1H7XJL5_9BACT</name>
<dbReference type="PANTHER" id="PTHR42765:SF1">
    <property type="entry name" value="ISOLEUCINE--TRNA LIGASE, MITOCHONDRIAL"/>
    <property type="match status" value="1"/>
</dbReference>
<dbReference type="PROSITE" id="PS00178">
    <property type="entry name" value="AA_TRNA_LIGASE_I"/>
    <property type="match status" value="1"/>
</dbReference>
<dbReference type="Pfam" id="PF06827">
    <property type="entry name" value="zf-FPG_IleRS"/>
    <property type="match status" value="1"/>
</dbReference>
<evidence type="ECO:0000259" key="14">
    <source>
        <dbReference type="Pfam" id="PF06827"/>
    </source>
</evidence>
<dbReference type="SUPFAM" id="SSF52374">
    <property type="entry name" value="Nucleotidylyl transferase"/>
    <property type="match status" value="1"/>
</dbReference>
<dbReference type="SUPFAM" id="SSF50677">
    <property type="entry name" value="ValRS/IleRS/LeuRS editing domain"/>
    <property type="match status" value="1"/>
</dbReference>
<comment type="domain">
    <text evidence="12">IleRS has two distinct active sites: one for aminoacylation and one for editing. The misactivated valine is translocated from the active site to the editing site, which sterically excludes the correctly activated isoleucine. The single editing site contains two valyl binding pockets, one specific for each substrate (Val-AMP or Val-tRNA(Ile)).</text>
</comment>
<reference evidence="16 17" key="1">
    <citation type="submission" date="2016-10" db="EMBL/GenBank/DDBJ databases">
        <authorList>
            <person name="de Groot N.N."/>
        </authorList>
    </citation>
    <scope>NUCLEOTIDE SEQUENCE [LARGE SCALE GENOMIC DNA]</scope>
    <source>
        <strain evidence="16 17">DSM 8423</strain>
    </source>
</reference>
<keyword evidence="17" id="KW-1185">Reference proteome</keyword>
<dbReference type="PRINTS" id="PR00984">
    <property type="entry name" value="TRNASYNTHILE"/>
</dbReference>
<keyword evidence="2 12" id="KW-0963">Cytoplasm</keyword>
<dbReference type="PANTHER" id="PTHR42765">
    <property type="entry name" value="SOLEUCYL-TRNA SYNTHETASE"/>
    <property type="match status" value="1"/>
</dbReference>
<dbReference type="InterPro" id="IPR002300">
    <property type="entry name" value="aa-tRNA-synth_Ia"/>
</dbReference>
<dbReference type="InterPro" id="IPR014729">
    <property type="entry name" value="Rossmann-like_a/b/a_fold"/>
</dbReference>
<dbReference type="STRING" id="43775.SAMN04489760_1114"/>
<feature type="binding site" evidence="12">
    <location>
        <position position="924"/>
    </location>
    <ligand>
        <name>Zn(2+)</name>
        <dbReference type="ChEBI" id="CHEBI:29105"/>
    </ligand>
</feature>
<evidence type="ECO:0000256" key="10">
    <source>
        <dbReference type="ARBA" id="ARBA00025217"/>
    </source>
</evidence>
<dbReference type="Pfam" id="PF08264">
    <property type="entry name" value="Anticodon_1"/>
    <property type="match status" value="1"/>
</dbReference>
<dbReference type="CDD" id="cd07960">
    <property type="entry name" value="Anticodon_Ia_Ile_BEm"/>
    <property type="match status" value="1"/>
</dbReference>
<dbReference type="Pfam" id="PF00133">
    <property type="entry name" value="tRNA-synt_1"/>
    <property type="match status" value="1"/>
</dbReference>
<dbReference type="FunFam" id="1.10.730.20:FF:000001">
    <property type="entry name" value="Isoleucine--tRNA ligase"/>
    <property type="match status" value="1"/>
</dbReference>
<dbReference type="Gene3D" id="3.40.50.620">
    <property type="entry name" value="HUPs"/>
    <property type="match status" value="2"/>
</dbReference>
<dbReference type="SUPFAM" id="SSF47323">
    <property type="entry name" value="Anticodon-binding domain of a subclass of class I aminoacyl-tRNA synthetases"/>
    <property type="match status" value="1"/>
</dbReference>
<feature type="domain" description="Aminoacyl-tRNA synthetase class Ia" evidence="13">
    <location>
        <begin position="28"/>
        <end position="643"/>
    </location>
</feature>
<dbReference type="FunFam" id="3.40.50.620:FF:000042">
    <property type="entry name" value="Isoleucine--tRNA ligase"/>
    <property type="match status" value="1"/>
</dbReference>
<comment type="function">
    <text evidence="10 12">Catalyzes the attachment of isoleucine to tRNA(Ile). As IleRS can inadvertently accommodate and process structurally similar amino acids such as valine, to avoid such errors it has two additional distinct tRNA(Ile)-dependent editing activities. One activity is designated as 'pretransfer' editing and involves the hydrolysis of activated Val-AMP. The other activity is designated 'posttransfer' editing and involves deacylation of mischarged Val-tRNA(Ile).</text>
</comment>
<evidence type="ECO:0000256" key="11">
    <source>
        <dbReference type="ARBA" id="ARBA00048359"/>
    </source>
</evidence>
<dbReference type="GO" id="GO:0004822">
    <property type="term" value="F:isoleucine-tRNA ligase activity"/>
    <property type="evidence" value="ECO:0007669"/>
    <property type="project" value="UniProtKB-UniRule"/>
</dbReference>
<evidence type="ECO:0000256" key="9">
    <source>
        <dbReference type="ARBA" id="ARBA00023146"/>
    </source>
</evidence>
<feature type="short sequence motif" description="'KMSKS' region" evidence="12">
    <location>
        <begin position="604"/>
        <end position="608"/>
    </location>
</feature>
<evidence type="ECO:0000256" key="5">
    <source>
        <dbReference type="ARBA" id="ARBA00022741"/>
    </source>
</evidence>
<keyword evidence="6 12" id="KW-0862">Zinc</keyword>
<comment type="subunit">
    <text evidence="12">Monomer.</text>
</comment>
<feature type="short sequence motif" description="'HIGH' region" evidence="12">
    <location>
        <begin position="57"/>
        <end position="67"/>
    </location>
</feature>
<evidence type="ECO:0000256" key="8">
    <source>
        <dbReference type="ARBA" id="ARBA00022917"/>
    </source>
</evidence>
<dbReference type="GO" id="GO:0005829">
    <property type="term" value="C:cytosol"/>
    <property type="evidence" value="ECO:0007669"/>
    <property type="project" value="TreeGrafter"/>
</dbReference>
<dbReference type="CDD" id="cd00818">
    <property type="entry name" value="IleRS_core"/>
    <property type="match status" value="1"/>
</dbReference>
<feature type="binding site" evidence="12">
    <location>
        <position position="607"/>
    </location>
    <ligand>
        <name>ATP</name>
        <dbReference type="ChEBI" id="CHEBI:30616"/>
    </ligand>
</feature>
<dbReference type="GO" id="GO:0005524">
    <property type="term" value="F:ATP binding"/>
    <property type="evidence" value="ECO:0007669"/>
    <property type="project" value="UniProtKB-UniRule"/>
</dbReference>
<evidence type="ECO:0000256" key="4">
    <source>
        <dbReference type="ARBA" id="ARBA00022723"/>
    </source>
</evidence>
<protein>
    <recommendedName>
        <fullName evidence="12">Isoleucine--tRNA ligase</fullName>
        <ecNumber evidence="12">6.1.1.5</ecNumber>
    </recommendedName>
    <alternativeName>
        <fullName evidence="12">Isoleucyl-tRNA synthetase</fullName>
        <shortName evidence="12">IleRS</shortName>
    </alternativeName>
</protein>
<dbReference type="Gene3D" id="1.10.10.830">
    <property type="entry name" value="Ile-tRNA synthetase CP2 domain-like"/>
    <property type="match status" value="1"/>
</dbReference>
<dbReference type="InterPro" id="IPR009080">
    <property type="entry name" value="tRNAsynth_Ia_anticodon-bd"/>
</dbReference>
<organism evidence="16 17">
    <name type="scientific">Syntrophus gentianae</name>
    <dbReference type="NCBI Taxonomy" id="43775"/>
    <lineage>
        <taxon>Bacteria</taxon>
        <taxon>Pseudomonadati</taxon>
        <taxon>Thermodesulfobacteriota</taxon>
        <taxon>Syntrophia</taxon>
        <taxon>Syntrophales</taxon>
        <taxon>Syntrophaceae</taxon>
        <taxon>Syntrophus</taxon>
    </lineage>
</organism>
<proteinExistence type="inferred from homology"/>
<dbReference type="OrthoDB" id="9810365at2"/>
<dbReference type="RefSeq" id="WP_093883351.1">
    <property type="nucleotide sequence ID" value="NZ_FOBS01000011.1"/>
</dbReference>
<keyword evidence="9 12" id="KW-0030">Aminoacyl-tRNA synthetase</keyword>
<dbReference type="AlphaFoldDB" id="A0A1H7XJL5"/>
<dbReference type="InterPro" id="IPR002301">
    <property type="entry name" value="Ile-tRNA-ligase"/>
</dbReference>